<dbReference type="EMBL" id="CP133270">
    <property type="protein sequence ID" value="WVX67473.1"/>
    <property type="molecule type" value="Genomic_DNA"/>
</dbReference>
<feature type="compositionally biased region" description="Polar residues" evidence="1">
    <location>
        <begin position="399"/>
        <end position="410"/>
    </location>
</feature>
<feature type="compositionally biased region" description="Basic and acidic residues" evidence="1">
    <location>
        <begin position="443"/>
        <end position="458"/>
    </location>
</feature>
<accession>A0ABZ2C5Y7</accession>
<name>A0ABZ2C5Y7_9PROT</name>
<organism evidence="2 3">
    <name type="scientific">Candidatus Bealeia paramacronuclearis</name>
    <dbReference type="NCBI Taxonomy" id="1921001"/>
    <lineage>
        <taxon>Bacteria</taxon>
        <taxon>Pseudomonadati</taxon>
        <taxon>Pseudomonadota</taxon>
        <taxon>Alphaproteobacteria</taxon>
        <taxon>Holosporales</taxon>
        <taxon>Holosporaceae</taxon>
        <taxon>Candidatus Bealeia</taxon>
    </lineage>
</organism>
<feature type="compositionally biased region" description="Polar residues" evidence="1">
    <location>
        <begin position="419"/>
        <end position="428"/>
    </location>
</feature>
<feature type="region of interest" description="Disordered" evidence="1">
    <location>
        <begin position="443"/>
        <end position="464"/>
    </location>
</feature>
<feature type="region of interest" description="Disordered" evidence="1">
    <location>
        <begin position="352"/>
        <end position="384"/>
    </location>
</feature>
<evidence type="ECO:0000256" key="1">
    <source>
        <dbReference type="SAM" id="MobiDB-lite"/>
    </source>
</evidence>
<sequence length="594" mass="69054">MKYHFLFSLPLLFSTSFLTGLTPEEKEVKFKSIVGKFQQYSESLEDLYQDRFSIFSEIQNIYKTLKYTDTQELAMQFLKNFFALPKDCNLTEETYLNYLQEGQTTAAENATIPKVFKKKINESSSFSTAEGKASFLFEYLLNFHYDVLNTRLKRVCEGKKILPTAPDEVEKLTNPMEKSGAQISITTYQERISFLVKLFPLIDSAYLSETSRARLALDKNLMDRLEKRTKDMGHPDQGFETNPPESWISILFKTPLAQATDQTKPKELKRLKEELEKRKPTIFYIKTKYIKAGTNLEIRSEASLNFERLEKIPFQNRKIFLNDQLTNTFSSPNTKQRLFNDYENWIQEKKMAEKKEAPVIPNKSTPPKKSKPKEKQHKVSNNTIPLVSSQKEQVMETPSSSLQMLPSTSLKSKEAPLITENSQSTSLKNEQKEEIIILTPKDREKRKEEWERKQKENKTSAPTSEIKIETKNENQKTITSDISEKTLSILYQLYYKDQRQTTLKWKDFVSTWRELRKLIDRVEDEPITKTGGTRKFHGGPLQEGKKKKARSFTIHEPHPSEGHTLGPKAIERIADHFQNKFGWTPEKLGLTEKK</sequence>
<feature type="region of interest" description="Disordered" evidence="1">
    <location>
        <begin position="399"/>
        <end position="431"/>
    </location>
</feature>
<evidence type="ECO:0000313" key="3">
    <source>
        <dbReference type="Proteomes" id="UP001330434"/>
    </source>
</evidence>
<gene>
    <name evidence="2" type="ORF">Bealeia1_01679</name>
</gene>
<dbReference type="RefSeq" id="WP_331256208.1">
    <property type="nucleotide sequence ID" value="NZ_CP133270.1"/>
</dbReference>
<dbReference type="Proteomes" id="UP001330434">
    <property type="component" value="Chromosome"/>
</dbReference>
<evidence type="ECO:0000313" key="2">
    <source>
        <dbReference type="EMBL" id="WVX67473.1"/>
    </source>
</evidence>
<keyword evidence="3" id="KW-1185">Reference proteome</keyword>
<proteinExistence type="predicted"/>
<reference evidence="2 3" key="1">
    <citation type="journal article" date="2024" name="Environ. Microbiol.">
        <title>Novel evolutionary insights on the interactions of the Holosporales (Alphaproteobacteria) with eukaryotic hosts from comparative genomics.</title>
        <authorList>
            <person name="Giovannini M."/>
            <person name="Petroni G."/>
            <person name="Castelli M."/>
        </authorList>
    </citation>
    <scope>NUCLEOTIDE SEQUENCE [LARGE SCALE GENOMIC DNA]</scope>
    <source>
        <strain evidence="2 3">US_Bl 15I1</strain>
    </source>
</reference>
<feature type="compositionally biased region" description="Basic residues" evidence="1">
    <location>
        <begin position="366"/>
        <end position="378"/>
    </location>
</feature>
<feature type="region of interest" description="Disordered" evidence="1">
    <location>
        <begin position="529"/>
        <end position="566"/>
    </location>
</feature>
<protein>
    <submittedName>
        <fullName evidence="2">Uncharacterized protein</fullName>
    </submittedName>
</protein>